<organism evidence="8 9">
    <name type="scientific">Diaphorina citri</name>
    <name type="common">Asian citrus psyllid</name>
    <dbReference type="NCBI Taxonomy" id="121845"/>
    <lineage>
        <taxon>Eukaryota</taxon>
        <taxon>Metazoa</taxon>
        <taxon>Ecdysozoa</taxon>
        <taxon>Arthropoda</taxon>
        <taxon>Hexapoda</taxon>
        <taxon>Insecta</taxon>
        <taxon>Pterygota</taxon>
        <taxon>Neoptera</taxon>
        <taxon>Paraneoptera</taxon>
        <taxon>Hemiptera</taxon>
        <taxon>Sternorrhyncha</taxon>
        <taxon>Psylloidea</taxon>
        <taxon>Psyllidae</taxon>
        <taxon>Diaphorininae</taxon>
        <taxon>Diaphorina</taxon>
    </lineage>
</organism>
<proteinExistence type="inferred from homology"/>
<dbReference type="InterPro" id="IPR022398">
    <property type="entry name" value="Peptidase_S8_His-AS"/>
</dbReference>
<dbReference type="GO" id="GO:0005829">
    <property type="term" value="C:cytosol"/>
    <property type="evidence" value="ECO:0007669"/>
    <property type="project" value="TreeGrafter"/>
</dbReference>
<dbReference type="InterPro" id="IPR000209">
    <property type="entry name" value="Peptidase_S8/S53_dom"/>
</dbReference>
<comment type="similarity">
    <text evidence="1 5">Belongs to the peptidase S8 family.</text>
</comment>
<dbReference type="InterPro" id="IPR050131">
    <property type="entry name" value="Peptidase_S8_subtilisin-like"/>
</dbReference>
<dbReference type="InterPro" id="IPR015500">
    <property type="entry name" value="Peptidase_S8_subtilisin-rel"/>
</dbReference>
<gene>
    <name evidence="9 10" type="primary">LOC103506023</name>
</gene>
<name>A0A3Q0IL62_DIACI</name>
<protein>
    <submittedName>
        <fullName evidence="9 10">Tripeptidyl-peptidase 2-like isoform X2</fullName>
    </submittedName>
</protein>
<dbReference type="Proteomes" id="UP000079169">
    <property type="component" value="Unplaced"/>
</dbReference>
<comment type="caution">
    <text evidence="5">Lacks conserved residue(s) required for the propagation of feature annotation.</text>
</comment>
<accession>A0A3Q0IL62</accession>
<dbReference type="PRINTS" id="PR00723">
    <property type="entry name" value="SUBTILISIN"/>
</dbReference>
<evidence type="ECO:0000256" key="4">
    <source>
        <dbReference type="ARBA" id="ARBA00022825"/>
    </source>
</evidence>
<keyword evidence="2" id="KW-0645">Protease</keyword>
<dbReference type="GO" id="GO:0004252">
    <property type="term" value="F:serine-type endopeptidase activity"/>
    <property type="evidence" value="ECO:0007669"/>
    <property type="project" value="InterPro"/>
</dbReference>
<evidence type="ECO:0000256" key="6">
    <source>
        <dbReference type="SAM" id="Coils"/>
    </source>
</evidence>
<dbReference type="GeneID" id="103506023"/>
<dbReference type="PANTHER" id="PTHR43806:SF14">
    <property type="entry name" value="TRIPEPTIDYL-PEPTIDASE 2"/>
    <property type="match status" value="1"/>
</dbReference>
<dbReference type="GO" id="GO:0006508">
    <property type="term" value="P:proteolysis"/>
    <property type="evidence" value="ECO:0007669"/>
    <property type="project" value="UniProtKB-KW"/>
</dbReference>
<evidence type="ECO:0000256" key="2">
    <source>
        <dbReference type="ARBA" id="ARBA00022670"/>
    </source>
</evidence>
<dbReference type="AlphaFoldDB" id="A0A3Q0IL62"/>
<keyword evidence="6" id="KW-0175">Coiled coil</keyword>
<evidence type="ECO:0000313" key="9">
    <source>
        <dbReference type="RefSeq" id="XP_026676994.1"/>
    </source>
</evidence>
<dbReference type="Pfam" id="PF00082">
    <property type="entry name" value="Peptidase_S8"/>
    <property type="match status" value="1"/>
</dbReference>
<evidence type="ECO:0000256" key="1">
    <source>
        <dbReference type="ARBA" id="ARBA00011073"/>
    </source>
</evidence>
<dbReference type="GO" id="GO:0008240">
    <property type="term" value="F:tripeptidyl-peptidase activity"/>
    <property type="evidence" value="ECO:0007669"/>
    <property type="project" value="TreeGrafter"/>
</dbReference>
<reference evidence="9 10" key="1">
    <citation type="submission" date="2025-04" db="UniProtKB">
        <authorList>
            <consortium name="RefSeq"/>
        </authorList>
    </citation>
    <scope>IDENTIFICATION</scope>
</reference>
<sequence length="318" mass="35051">MTSSSSFSITPPIIEFPKWGLLPKKETGVLNVLSKHPEYDGRGVVIAIFDSGVDPGAAGLQVTSDGKPKVIERYDCGGAGDVDTSTVVKVDDTNHITGLSGRKLKIPTSWKNPTGDFHIGLKNVYELYPKLLQERIQKERKEKLWDPSHRKAQAEAQKNLQNFIQKHADAKNLSRENKLLKEELESMVESLNNLEKKFNCHDLGPAYDVVVFHNGDYWCACVDTTETGDLAACHVLGEYNVTRDFTSLTPADQFNFSINVYEEGNVLELVGLCSSHGTHVASIAAAYFPDEPEKNGVAPGAQIISLCIGKCPPFWWSG</sequence>
<feature type="domain" description="Peptidase S8/S53" evidence="7">
    <location>
        <begin position="41"/>
        <end position="306"/>
    </location>
</feature>
<evidence type="ECO:0000313" key="8">
    <source>
        <dbReference type="Proteomes" id="UP000079169"/>
    </source>
</evidence>
<keyword evidence="4" id="KW-0720">Serine protease</keyword>
<dbReference type="RefSeq" id="XP_026676994.1">
    <property type="nucleotide sequence ID" value="XM_026821193.1"/>
</dbReference>
<evidence type="ECO:0000259" key="7">
    <source>
        <dbReference type="Pfam" id="PF00082"/>
    </source>
</evidence>
<evidence type="ECO:0000256" key="5">
    <source>
        <dbReference type="PROSITE-ProRule" id="PRU01240"/>
    </source>
</evidence>
<keyword evidence="3" id="KW-0378">Hydrolase</keyword>
<feature type="coiled-coil region" evidence="6">
    <location>
        <begin position="153"/>
        <end position="197"/>
    </location>
</feature>
<dbReference type="InterPro" id="IPR036852">
    <property type="entry name" value="Peptidase_S8/S53_dom_sf"/>
</dbReference>
<evidence type="ECO:0000313" key="10">
    <source>
        <dbReference type="RefSeq" id="XP_026676995.1"/>
    </source>
</evidence>
<evidence type="ECO:0000256" key="3">
    <source>
        <dbReference type="ARBA" id="ARBA00022801"/>
    </source>
</evidence>
<dbReference type="PANTHER" id="PTHR43806">
    <property type="entry name" value="PEPTIDASE S8"/>
    <property type="match status" value="1"/>
</dbReference>
<dbReference type="SUPFAM" id="SSF52743">
    <property type="entry name" value="Subtilisin-like"/>
    <property type="match status" value="1"/>
</dbReference>
<dbReference type="PROSITE" id="PS00137">
    <property type="entry name" value="SUBTILASE_HIS"/>
    <property type="match status" value="1"/>
</dbReference>
<keyword evidence="8" id="KW-1185">Reference proteome</keyword>
<dbReference type="Gene3D" id="2.20.25.690">
    <property type="match status" value="2"/>
</dbReference>
<dbReference type="PROSITE" id="PS51892">
    <property type="entry name" value="SUBTILASE"/>
    <property type="match status" value="1"/>
</dbReference>
<dbReference type="Gene3D" id="3.40.50.200">
    <property type="entry name" value="Peptidase S8/S53 domain"/>
    <property type="match status" value="1"/>
</dbReference>
<dbReference type="RefSeq" id="XP_026676995.1">
    <property type="nucleotide sequence ID" value="XM_026821194.1"/>
</dbReference>